<dbReference type="InterPro" id="IPR018357">
    <property type="entry name" value="Hexapep_transf_CS"/>
</dbReference>
<dbReference type="CDD" id="cd04647">
    <property type="entry name" value="LbH_MAT_like"/>
    <property type="match status" value="1"/>
</dbReference>
<dbReference type="PANTHER" id="PTHR23416:SF23">
    <property type="entry name" value="ACETYLTRANSFERASE C18B11.09C-RELATED"/>
    <property type="match status" value="1"/>
</dbReference>
<dbReference type="SUPFAM" id="SSF51161">
    <property type="entry name" value="Trimeric LpxA-like enzymes"/>
    <property type="match status" value="1"/>
</dbReference>
<dbReference type="Pfam" id="PF00132">
    <property type="entry name" value="Hexapep"/>
    <property type="match status" value="1"/>
</dbReference>
<sequence length="564" mass="60830">MTTRPFDAHHYDVAPWEFWDHADKSEHAAQLELQRQFLALHPECTLGDQCFISSQAAVQPGVVHIGARSTIAARVHIDGEVSIGADCSVNVDAAVRGRVSIGDATRIGARTSLVGFNHGFDAEPEVFRQPHTSQGIRIGRDVWIGSSVTVLDGVSIGDKAVIGAGSVVTKDVPSGAIAVGNPARVVRWRVAPQQDDALISALREFDAAVKRDVRGIVAQAWNPGLNGGLFSDAQGRPPTLRAQCDAIELYAAVYGEVPPQRSIEQHRDLLASWQDPTSGLFFDFDASDGGDNGALQTQRRCFEDPDASYTLLAAGYALRLLGAEPPHGVAFLREATADALVAYLDDLPWTNKAWTAGHQVDALGTAVLLDWERVGSHAPTHLRTLLGWLIAAVDDETGMWGSAADDGDLLQMVNGYYRLTRGTFAQFGVAPPHPERVIDTVLQHVRRGECFAMSRQDACNVLDVLHPLRLAGAYTRHRASEVTEVARTLLADALARYIPGEGFAFAAVESPGIDAEQRAPGLQGTEMWLTIVWLAADLLGLSGNLTYEPRGVHRSVPETVLSSS</sequence>
<dbReference type="GO" id="GO:0016746">
    <property type="term" value="F:acyltransferase activity"/>
    <property type="evidence" value="ECO:0007669"/>
    <property type="project" value="UniProtKB-KW"/>
</dbReference>
<dbReference type="InterPro" id="IPR051159">
    <property type="entry name" value="Hexapeptide_acetyltransf"/>
</dbReference>
<reference evidence="5" key="1">
    <citation type="journal article" date="2019" name="Int. J. Syst. Evol. Microbiol.">
        <title>The Global Catalogue of Microorganisms (GCM) 10K type strain sequencing project: providing services to taxonomists for standard genome sequencing and annotation.</title>
        <authorList>
            <consortium name="The Broad Institute Genomics Platform"/>
            <consortium name="The Broad Institute Genome Sequencing Center for Infectious Disease"/>
            <person name="Wu L."/>
            <person name="Ma J."/>
        </authorList>
    </citation>
    <scope>NUCLEOTIDE SEQUENCE [LARGE SCALE GENOMIC DNA]</scope>
    <source>
        <strain evidence="5">KCTC 33576</strain>
    </source>
</reference>
<keyword evidence="5" id="KW-1185">Reference proteome</keyword>
<proteinExistence type="inferred from homology"/>
<evidence type="ECO:0000256" key="3">
    <source>
        <dbReference type="ARBA" id="ARBA00022737"/>
    </source>
</evidence>
<dbReference type="InterPro" id="IPR001451">
    <property type="entry name" value="Hexapep"/>
</dbReference>
<evidence type="ECO:0000313" key="5">
    <source>
        <dbReference type="Proteomes" id="UP001597391"/>
    </source>
</evidence>
<dbReference type="PANTHER" id="PTHR23416">
    <property type="entry name" value="SIALIC ACID SYNTHASE-RELATED"/>
    <property type="match status" value="1"/>
</dbReference>
<dbReference type="InterPro" id="IPR011004">
    <property type="entry name" value="Trimer_LpxA-like_sf"/>
</dbReference>
<name>A0ABW5XFR3_9MICO</name>
<keyword evidence="4" id="KW-0012">Acyltransferase</keyword>
<protein>
    <submittedName>
        <fullName evidence="4">Acyltransferase</fullName>
    </submittedName>
</protein>
<accession>A0ABW5XFR3</accession>
<keyword evidence="3" id="KW-0677">Repeat</keyword>
<comment type="similarity">
    <text evidence="1">Belongs to the transferase hexapeptide repeat family.</text>
</comment>
<dbReference type="PROSITE" id="PS00101">
    <property type="entry name" value="HEXAPEP_TRANSFERASES"/>
    <property type="match status" value="1"/>
</dbReference>
<dbReference type="EMBL" id="JBHUOP010000004">
    <property type="protein sequence ID" value="MFD2841186.1"/>
    <property type="molecule type" value="Genomic_DNA"/>
</dbReference>
<keyword evidence="2" id="KW-0808">Transferase</keyword>
<dbReference type="Gene3D" id="2.160.10.10">
    <property type="entry name" value="Hexapeptide repeat proteins"/>
    <property type="match status" value="1"/>
</dbReference>
<dbReference type="Proteomes" id="UP001597391">
    <property type="component" value="Unassembled WGS sequence"/>
</dbReference>
<evidence type="ECO:0000313" key="4">
    <source>
        <dbReference type="EMBL" id="MFD2841186.1"/>
    </source>
</evidence>
<organism evidence="4 5">
    <name type="scientific">Populibacterium corticicola</name>
    <dbReference type="NCBI Taxonomy" id="1812826"/>
    <lineage>
        <taxon>Bacteria</taxon>
        <taxon>Bacillati</taxon>
        <taxon>Actinomycetota</taxon>
        <taxon>Actinomycetes</taxon>
        <taxon>Micrococcales</taxon>
        <taxon>Jonesiaceae</taxon>
        <taxon>Populibacterium</taxon>
    </lineage>
</organism>
<evidence type="ECO:0000256" key="2">
    <source>
        <dbReference type="ARBA" id="ARBA00022679"/>
    </source>
</evidence>
<gene>
    <name evidence="4" type="ORF">ACFSYH_11495</name>
</gene>
<evidence type="ECO:0000256" key="1">
    <source>
        <dbReference type="ARBA" id="ARBA00007274"/>
    </source>
</evidence>
<comment type="caution">
    <text evidence="4">The sequence shown here is derived from an EMBL/GenBank/DDBJ whole genome shotgun (WGS) entry which is preliminary data.</text>
</comment>